<dbReference type="GO" id="GO:0008239">
    <property type="term" value="F:dipeptidyl-peptidase activity"/>
    <property type="evidence" value="ECO:0007669"/>
    <property type="project" value="InterPro"/>
</dbReference>
<dbReference type="Proteomes" id="UP000310066">
    <property type="component" value="Unassembled WGS sequence"/>
</dbReference>
<evidence type="ECO:0000259" key="1">
    <source>
        <dbReference type="SMART" id="SM00939"/>
    </source>
</evidence>
<dbReference type="InterPro" id="IPR013736">
    <property type="entry name" value="Xaa-Pro_dipept_C"/>
</dbReference>
<dbReference type="STRING" id="329885.A0A4U0TPL8"/>
<organism evidence="2 3">
    <name type="scientific">Friedmanniomyces endolithicus</name>
    <dbReference type="NCBI Taxonomy" id="329885"/>
    <lineage>
        <taxon>Eukaryota</taxon>
        <taxon>Fungi</taxon>
        <taxon>Dikarya</taxon>
        <taxon>Ascomycota</taxon>
        <taxon>Pezizomycotina</taxon>
        <taxon>Dothideomycetes</taxon>
        <taxon>Dothideomycetidae</taxon>
        <taxon>Mycosphaerellales</taxon>
        <taxon>Teratosphaeriaceae</taxon>
        <taxon>Friedmanniomyces</taxon>
    </lineage>
</organism>
<dbReference type="AlphaFoldDB" id="A0A4U0TPL8"/>
<evidence type="ECO:0000313" key="2">
    <source>
        <dbReference type="EMBL" id="TKA23742.1"/>
    </source>
</evidence>
<dbReference type="InterPro" id="IPR029058">
    <property type="entry name" value="AB_hydrolase_fold"/>
</dbReference>
<protein>
    <recommendedName>
        <fullName evidence="1">Xaa-Pro dipeptidyl-peptidase C-terminal domain-containing protein</fullName>
    </recommendedName>
</protein>
<dbReference type="Pfam" id="PF08530">
    <property type="entry name" value="PepX_C"/>
    <property type="match status" value="1"/>
</dbReference>
<name>A0A4U0TPL8_9PEZI</name>
<comment type="caution">
    <text evidence="2">The sequence shown here is derived from an EMBL/GenBank/DDBJ whole genome shotgun (WGS) entry which is preliminary data.</text>
</comment>
<dbReference type="SMART" id="SM00939">
    <property type="entry name" value="PepX_C"/>
    <property type="match status" value="1"/>
</dbReference>
<dbReference type="OrthoDB" id="2578740at2759"/>
<dbReference type="InterPro" id="IPR008979">
    <property type="entry name" value="Galactose-bd-like_sf"/>
</dbReference>
<feature type="domain" description="Xaa-Pro dipeptidyl-peptidase C-terminal" evidence="1">
    <location>
        <begin position="16"/>
        <end position="271"/>
    </location>
</feature>
<accession>A0A4U0TPL8</accession>
<dbReference type="EMBL" id="NAJP01000205">
    <property type="protein sequence ID" value="TKA23742.1"/>
    <property type="molecule type" value="Genomic_DNA"/>
</dbReference>
<reference evidence="2 3" key="1">
    <citation type="submission" date="2017-03" db="EMBL/GenBank/DDBJ databases">
        <title>Genomes of endolithic fungi from Antarctica.</title>
        <authorList>
            <person name="Coleine C."/>
            <person name="Masonjones S."/>
            <person name="Stajich J.E."/>
        </authorList>
    </citation>
    <scope>NUCLEOTIDE SEQUENCE [LARGE SCALE GENOMIC DNA]</scope>
    <source>
        <strain evidence="2 3">CCFEE 5311</strain>
    </source>
</reference>
<sequence length="277" mass="31583">MEWHDLYQPSTNDELQLFFDRYTKGIDNGLEEKLPRVRENIVNYPLRTWPPPDTVCQRLYLAQDQRLIAEAPPEHAFVEYPADRVSQQIDDDDDEALFRFTFKKRSFLHGSVKAVLAMSCADHDDMDVFLSVRKMDFSGKVLRYANVPSDEMSANGVDPDKVPLLNLCYYLGPHGQIRASHRAIDEELSKPHYIQHKHLQEEKIPPGTVVEVATSVWPGGIVFNEGESLVFKVSGHPMTLAEFSTLRGCFVTRNKGRNQIHCGGEKGSYIDVPFVEM</sequence>
<dbReference type="Gene3D" id="2.60.120.260">
    <property type="entry name" value="Galactose-binding domain-like"/>
    <property type="match status" value="1"/>
</dbReference>
<proteinExistence type="predicted"/>
<dbReference type="Gene3D" id="3.40.50.1820">
    <property type="entry name" value="alpha/beta hydrolase"/>
    <property type="match status" value="1"/>
</dbReference>
<dbReference type="SUPFAM" id="SSF49785">
    <property type="entry name" value="Galactose-binding domain-like"/>
    <property type="match status" value="1"/>
</dbReference>
<gene>
    <name evidence="2" type="ORF">B0A54_17914</name>
</gene>
<evidence type="ECO:0000313" key="3">
    <source>
        <dbReference type="Proteomes" id="UP000310066"/>
    </source>
</evidence>